<evidence type="ECO:0000256" key="4">
    <source>
        <dbReference type="ARBA" id="ARBA00022980"/>
    </source>
</evidence>
<dbReference type="OrthoDB" id="3356781at2759"/>
<evidence type="ECO:0000313" key="9">
    <source>
        <dbReference type="EMBL" id="KAF7546582.1"/>
    </source>
</evidence>
<keyword evidence="3 6" id="KW-0694">RNA-binding</keyword>
<dbReference type="GO" id="GO:0003735">
    <property type="term" value="F:structural constituent of ribosome"/>
    <property type="evidence" value="ECO:0007669"/>
    <property type="project" value="TreeGrafter"/>
</dbReference>
<organism evidence="9 10">
    <name type="scientific">Cylindrodendrum hubeiense</name>
    <dbReference type="NCBI Taxonomy" id="595255"/>
    <lineage>
        <taxon>Eukaryota</taxon>
        <taxon>Fungi</taxon>
        <taxon>Dikarya</taxon>
        <taxon>Ascomycota</taxon>
        <taxon>Pezizomycotina</taxon>
        <taxon>Sordariomycetes</taxon>
        <taxon>Hypocreomycetidae</taxon>
        <taxon>Hypocreales</taxon>
        <taxon>Nectriaceae</taxon>
        <taxon>Cylindrodendrum</taxon>
    </lineage>
</organism>
<dbReference type="PROSITE" id="PS50889">
    <property type="entry name" value="S4"/>
    <property type="match status" value="1"/>
</dbReference>
<sequence>MRKPWRFYSLSRPKLRQSWNKFNLYNIARAAGREPLVNGRATFFQQKWAAKAKTRGYHGEHISEKKWVRLFSRRLLSAVDLPPEYLAANDGSEQAAGRGSGLSTSNLTAESYSRVPGPSKNQRNPTHPGQRKSGFGDVNSMLSEHFQDMTPYMQMTFAPLERRLDTAVFRALFASSVRQARQFVIHGAVKVNGKKASSPRKIPAGDVETPANVVQMVHPSYALNPGDMFQVEIEKVLYGTGEQKPQKADAPLRQSIKSRKKLEDDAVDRLKSKKAGAKTTEGEAAEGDAEGEAAEVELTAEDEIYLQTGRLRRLRRSAREILQGDLRNLSAKQKKELRLFRDSAQRFLSLPEEGKMNADELVSQLQSQIGQLQSMPVFKKADPAPQTEASETEAGEPKEETAEDKQKREERREKKKQFQKRVLEKGLEGLKSEKDRVWAHNIMSTTEFSNEEIRRLANILKKDEENPIDESKSYLTPWRPRPFMSAFAFVPRYLEVNPNICAAVYLRHPVARKGMAEVPTPFGYLTNQLAHNWYLERG</sequence>
<feature type="compositionally biased region" description="Polar residues" evidence="7">
    <location>
        <begin position="101"/>
        <end position="111"/>
    </location>
</feature>
<evidence type="ECO:0000256" key="6">
    <source>
        <dbReference type="PROSITE-ProRule" id="PRU00182"/>
    </source>
</evidence>
<feature type="region of interest" description="Disordered" evidence="7">
    <location>
        <begin position="380"/>
        <end position="419"/>
    </location>
</feature>
<gene>
    <name evidence="9" type="ORF">G7Z17_g8339</name>
</gene>
<evidence type="ECO:0000256" key="2">
    <source>
        <dbReference type="ARBA" id="ARBA00022730"/>
    </source>
</evidence>
<feature type="compositionally biased region" description="Basic and acidic residues" evidence="7">
    <location>
        <begin position="261"/>
        <end position="270"/>
    </location>
</feature>
<dbReference type="InterPro" id="IPR022801">
    <property type="entry name" value="Ribosomal_uS4"/>
</dbReference>
<protein>
    <recommendedName>
        <fullName evidence="8">RNA-binding S4 domain-containing protein</fullName>
    </recommendedName>
</protein>
<feature type="region of interest" description="Disordered" evidence="7">
    <location>
        <begin position="90"/>
        <end position="138"/>
    </location>
</feature>
<dbReference type="InterPro" id="IPR002942">
    <property type="entry name" value="S4_RNA-bd"/>
</dbReference>
<dbReference type="InterPro" id="IPR036986">
    <property type="entry name" value="S4_RNA-bd_sf"/>
</dbReference>
<comment type="similarity">
    <text evidence="1">Belongs to the universal ribosomal protein uS4 family.</text>
</comment>
<keyword evidence="5" id="KW-0687">Ribonucleoprotein</keyword>
<keyword evidence="2 6" id="KW-0699">rRNA-binding</keyword>
<feature type="domain" description="RNA-binding S4" evidence="8">
    <location>
        <begin position="162"/>
        <end position="245"/>
    </location>
</feature>
<dbReference type="CDD" id="cd00165">
    <property type="entry name" value="S4"/>
    <property type="match status" value="1"/>
</dbReference>
<evidence type="ECO:0000313" key="10">
    <source>
        <dbReference type="Proteomes" id="UP000722485"/>
    </source>
</evidence>
<proteinExistence type="inferred from homology"/>
<feature type="region of interest" description="Disordered" evidence="7">
    <location>
        <begin position="242"/>
        <end position="291"/>
    </location>
</feature>
<dbReference type="Proteomes" id="UP000722485">
    <property type="component" value="Unassembled WGS sequence"/>
</dbReference>
<dbReference type="Pfam" id="PF01479">
    <property type="entry name" value="S4"/>
    <property type="match status" value="1"/>
</dbReference>
<dbReference type="PROSITE" id="PS00632">
    <property type="entry name" value="RIBOSOMAL_S4"/>
    <property type="match status" value="1"/>
</dbReference>
<dbReference type="PANTHER" id="PTHR11831">
    <property type="entry name" value="30S 40S RIBOSOMAL PROTEIN"/>
    <property type="match status" value="1"/>
</dbReference>
<dbReference type="GO" id="GO:0042274">
    <property type="term" value="P:ribosomal small subunit biogenesis"/>
    <property type="evidence" value="ECO:0007669"/>
    <property type="project" value="TreeGrafter"/>
</dbReference>
<evidence type="ECO:0000259" key="8">
    <source>
        <dbReference type="SMART" id="SM00363"/>
    </source>
</evidence>
<reference evidence="9" key="1">
    <citation type="submission" date="2020-03" db="EMBL/GenBank/DDBJ databases">
        <title>Draft Genome Sequence of Cylindrodendrum hubeiense.</title>
        <authorList>
            <person name="Buettner E."/>
            <person name="Kellner H."/>
        </authorList>
    </citation>
    <scope>NUCLEOTIDE SEQUENCE</scope>
    <source>
        <strain evidence="9">IHI 201604</strain>
    </source>
</reference>
<keyword evidence="10" id="KW-1185">Reference proteome</keyword>
<evidence type="ECO:0000256" key="7">
    <source>
        <dbReference type="SAM" id="MobiDB-lite"/>
    </source>
</evidence>
<evidence type="ECO:0000256" key="1">
    <source>
        <dbReference type="ARBA" id="ARBA00007465"/>
    </source>
</evidence>
<feature type="compositionally biased region" description="Basic and acidic residues" evidence="7">
    <location>
        <begin position="395"/>
        <end position="412"/>
    </location>
</feature>
<evidence type="ECO:0000256" key="5">
    <source>
        <dbReference type="ARBA" id="ARBA00023274"/>
    </source>
</evidence>
<dbReference type="EMBL" id="JAANBB010000208">
    <property type="protein sequence ID" value="KAF7546582.1"/>
    <property type="molecule type" value="Genomic_DNA"/>
</dbReference>
<dbReference type="GO" id="GO:0005763">
    <property type="term" value="C:mitochondrial small ribosomal subunit"/>
    <property type="evidence" value="ECO:0007669"/>
    <property type="project" value="TreeGrafter"/>
</dbReference>
<dbReference type="SMART" id="SM00363">
    <property type="entry name" value="S4"/>
    <property type="match status" value="1"/>
</dbReference>
<dbReference type="SUPFAM" id="SSF55174">
    <property type="entry name" value="Alpha-L RNA-binding motif"/>
    <property type="match status" value="1"/>
</dbReference>
<dbReference type="InterPro" id="IPR018079">
    <property type="entry name" value="Ribosomal_uS4_CS"/>
</dbReference>
<accession>A0A9P5L6L5</accession>
<name>A0A9P5L6L5_9HYPO</name>
<comment type="caution">
    <text evidence="9">The sequence shown here is derived from an EMBL/GenBank/DDBJ whole genome shotgun (WGS) entry which is preliminary data.</text>
</comment>
<dbReference type="Gene3D" id="3.10.290.10">
    <property type="entry name" value="RNA-binding S4 domain"/>
    <property type="match status" value="1"/>
</dbReference>
<dbReference type="AlphaFoldDB" id="A0A9P5L6L5"/>
<dbReference type="PANTHER" id="PTHR11831:SF4">
    <property type="entry name" value="SMALL RIBOSOMAL SUBUNIT PROTEIN US4M"/>
    <property type="match status" value="1"/>
</dbReference>
<dbReference type="GO" id="GO:0019843">
    <property type="term" value="F:rRNA binding"/>
    <property type="evidence" value="ECO:0007669"/>
    <property type="project" value="UniProtKB-KW"/>
</dbReference>
<keyword evidence="4" id="KW-0689">Ribosomal protein</keyword>
<evidence type="ECO:0000256" key="3">
    <source>
        <dbReference type="ARBA" id="ARBA00022884"/>
    </source>
</evidence>